<organism evidence="3 4">
    <name type="scientific">Zooshikella ganghwensis</name>
    <dbReference type="NCBI Taxonomy" id="202772"/>
    <lineage>
        <taxon>Bacteria</taxon>
        <taxon>Pseudomonadati</taxon>
        <taxon>Pseudomonadota</taxon>
        <taxon>Gammaproteobacteria</taxon>
        <taxon>Oceanospirillales</taxon>
        <taxon>Zooshikellaceae</taxon>
        <taxon>Zooshikella</taxon>
    </lineage>
</organism>
<evidence type="ECO:0000259" key="2">
    <source>
        <dbReference type="Pfam" id="PF12795"/>
    </source>
</evidence>
<dbReference type="Proteomes" id="UP000257039">
    <property type="component" value="Unassembled WGS sequence"/>
</dbReference>
<reference evidence="3 4" key="1">
    <citation type="submission" date="2017-04" db="EMBL/GenBank/DDBJ databases">
        <title>Draft genome sequence of Zooshikella ganghwensis VG4 isolated from Red Sea sediments.</title>
        <authorList>
            <person name="Rehman Z."/>
            <person name="Alam I."/>
            <person name="Kamau A."/>
            <person name="Bajic V."/>
            <person name="Leiknes T."/>
        </authorList>
    </citation>
    <scope>NUCLEOTIDE SEQUENCE [LARGE SCALE GENOMIC DNA]</scope>
    <source>
        <strain evidence="3 4">VG4</strain>
    </source>
</reference>
<evidence type="ECO:0000313" key="3">
    <source>
        <dbReference type="EMBL" id="RDH45482.1"/>
    </source>
</evidence>
<feature type="coiled-coil region" evidence="1">
    <location>
        <begin position="136"/>
        <end position="170"/>
    </location>
</feature>
<proteinExistence type="predicted"/>
<name>A0A4P9VTA9_9GAMM</name>
<gene>
    <name evidence="3" type="ORF">B9G39_19655</name>
</gene>
<keyword evidence="1" id="KW-0175">Coiled coil</keyword>
<evidence type="ECO:0000313" key="4">
    <source>
        <dbReference type="Proteomes" id="UP000257039"/>
    </source>
</evidence>
<evidence type="ECO:0000256" key="1">
    <source>
        <dbReference type="SAM" id="Coils"/>
    </source>
</evidence>
<keyword evidence="4" id="KW-1185">Reference proteome</keyword>
<sequence>MLLQFICRIVLCKLPISMALIIYFSTVTSIANGKPKTDLPLVVSSSPIPSINLINSRNQEIASSSSLSDSEKKSLSALYRQAISNLELATTQRKKADTFNQIILNGTSQTERLKRELRLIEEQSSASLFFDKKTPLSEVEQELHRLKADVAVAETLLAELKNQYASAKLRPVSIKQRLSEVKRQLSELSSPQNHTTSVDNTVEFSEAKSWVRDTFKEQLRSERLMLEQELSSLPI</sequence>
<feature type="domain" description="Mechanosensitive ion channel MscS porin" evidence="2">
    <location>
        <begin position="60"/>
        <end position="234"/>
    </location>
</feature>
<dbReference type="AlphaFoldDB" id="A0A4P9VTA9"/>
<protein>
    <recommendedName>
        <fullName evidence="2">Mechanosensitive ion channel MscS porin domain-containing protein</fullName>
    </recommendedName>
</protein>
<dbReference type="Pfam" id="PF12795">
    <property type="entry name" value="MscS_porin"/>
    <property type="match status" value="1"/>
</dbReference>
<comment type="caution">
    <text evidence="3">The sequence shown here is derived from an EMBL/GenBank/DDBJ whole genome shotgun (WGS) entry which is preliminary data.</text>
</comment>
<dbReference type="EMBL" id="NDXW01000001">
    <property type="protein sequence ID" value="RDH45482.1"/>
    <property type="molecule type" value="Genomic_DNA"/>
</dbReference>
<dbReference type="InterPro" id="IPR024393">
    <property type="entry name" value="MscS_porin"/>
</dbReference>
<accession>A0A4P9VTA9</accession>